<dbReference type="Pfam" id="PF02941">
    <property type="entry name" value="FeThRed_A"/>
    <property type="match status" value="1"/>
</dbReference>
<evidence type="ECO:0000256" key="6">
    <source>
        <dbReference type="ARBA" id="ARBA00034474"/>
    </source>
</evidence>
<gene>
    <name evidence="9" type="ORF">Cgig2_013564</name>
</gene>
<evidence type="ECO:0000256" key="5">
    <source>
        <dbReference type="ARBA" id="ARBA00026011"/>
    </source>
</evidence>
<dbReference type="EMBL" id="JAKOGI010004545">
    <property type="protein sequence ID" value="KAJ8419715.1"/>
    <property type="molecule type" value="Genomic_DNA"/>
</dbReference>
<keyword evidence="3" id="KW-0934">Plastid</keyword>
<dbReference type="InterPro" id="IPR004207">
    <property type="entry name" value="Fd_thioredoxin_Rdtase_alpha"/>
</dbReference>
<organism evidence="9 10">
    <name type="scientific">Carnegiea gigantea</name>
    <dbReference type="NCBI Taxonomy" id="171969"/>
    <lineage>
        <taxon>Eukaryota</taxon>
        <taxon>Viridiplantae</taxon>
        <taxon>Streptophyta</taxon>
        <taxon>Embryophyta</taxon>
        <taxon>Tracheophyta</taxon>
        <taxon>Spermatophyta</taxon>
        <taxon>Magnoliopsida</taxon>
        <taxon>eudicotyledons</taxon>
        <taxon>Gunneridae</taxon>
        <taxon>Pentapetalae</taxon>
        <taxon>Caryophyllales</taxon>
        <taxon>Cactineae</taxon>
        <taxon>Cactaceae</taxon>
        <taxon>Cactoideae</taxon>
        <taxon>Echinocereeae</taxon>
        <taxon>Carnegiea</taxon>
    </lineage>
</organism>
<comment type="similarity">
    <text evidence="7">Belongs to the ferredoxin thioredoxin reductase alpha subunit family.</text>
</comment>
<proteinExistence type="inferred from homology"/>
<dbReference type="Proteomes" id="UP001153076">
    <property type="component" value="Unassembled WGS sequence"/>
</dbReference>
<evidence type="ECO:0000313" key="10">
    <source>
        <dbReference type="Proteomes" id="UP001153076"/>
    </source>
</evidence>
<feature type="domain" description="Ferredoxin thioredoxin reductase alpha chain" evidence="8">
    <location>
        <begin position="82"/>
        <end position="155"/>
    </location>
</feature>
<dbReference type="GO" id="GO:0015979">
    <property type="term" value="P:photosynthesis"/>
    <property type="evidence" value="ECO:0007669"/>
    <property type="project" value="InterPro"/>
</dbReference>
<comment type="subunit">
    <text evidence="5">Heterodimer of subunit A (variable subunit) and subunit B (catalytic subunit). Heterodimeric FTR forms a complex with ferredoxin and thioredoxin.</text>
</comment>
<comment type="caution">
    <text evidence="9">The sequence shown here is derived from an EMBL/GenBank/DDBJ whole genome shotgun (WGS) entry which is preliminary data.</text>
</comment>
<dbReference type="GO" id="GO:0009507">
    <property type="term" value="C:chloroplast"/>
    <property type="evidence" value="ECO:0007669"/>
    <property type="project" value="UniProtKB-SubCell"/>
</dbReference>
<accession>A0A9Q1GIH1</accession>
<dbReference type="PANTHER" id="PTHR46937">
    <property type="entry name" value="FERREDOXIN-THIOREDOXIN REDUCTASE, VARIABLE CHAIN"/>
    <property type="match status" value="1"/>
</dbReference>
<keyword evidence="4" id="KW-0560">Oxidoreductase</keyword>
<keyword evidence="10" id="KW-1185">Reference proteome</keyword>
<dbReference type="OrthoDB" id="1916328at2759"/>
<dbReference type="SUPFAM" id="SSF50090">
    <property type="entry name" value="Electron transport accessory proteins"/>
    <property type="match status" value="1"/>
</dbReference>
<protein>
    <recommendedName>
        <fullName evidence="8">Ferredoxin thioredoxin reductase alpha chain domain-containing protein</fullName>
    </recommendedName>
</protein>
<name>A0A9Q1GIH1_9CARY</name>
<evidence type="ECO:0000256" key="1">
    <source>
        <dbReference type="ARBA" id="ARBA00004229"/>
    </source>
</evidence>
<dbReference type="GO" id="GO:0016491">
    <property type="term" value="F:oxidoreductase activity"/>
    <property type="evidence" value="ECO:0007669"/>
    <property type="project" value="UniProtKB-KW"/>
</dbReference>
<evidence type="ECO:0000256" key="3">
    <source>
        <dbReference type="ARBA" id="ARBA00022640"/>
    </source>
</evidence>
<comment type="function">
    <text evidence="6">Variable subunit of the ferredoxin-thioredoxin reductase (FTR), which catalyzes the two-electron reduction of thioredoxins by the electrons provided by reduced ferredoxin.</text>
</comment>
<evidence type="ECO:0000256" key="7">
    <source>
        <dbReference type="ARBA" id="ARBA00034490"/>
    </source>
</evidence>
<keyword evidence="2" id="KW-0150">Chloroplast</keyword>
<sequence length="166" mass="18268">MTTAVAILSSAAGTTAAPPSTLFLRRTSAALPPPSSVSFIRASRVRSRLTCCEVAVKSESSVSIGGDSSEEEDELKRKLEVVGSRVRVTTPLKLYHIPKVPEVELKPGTEGVIKQYVGFWKGKRISANLPYKVEFQIEIEGRGPVKFFAHLKEDEFEFVERSRATD</sequence>
<evidence type="ECO:0000313" key="9">
    <source>
        <dbReference type="EMBL" id="KAJ8419715.1"/>
    </source>
</evidence>
<dbReference type="InterPro" id="IPR044166">
    <property type="entry name" value="FTRV"/>
</dbReference>
<dbReference type="InterPro" id="IPR008990">
    <property type="entry name" value="Elect_transpt_acc-like_dom_sf"/>
</dbReference>
<reference evidence="9" key="1">
    <citation type="submission" date="2022-04" db="EMBL/GenBank/DDBJ databases">
        <title>Carnegiea gigantea Genome sequencing and assembly v2.</title>
        <authorList>
            <person name="Copetti D."/>
            <person name="Sanderson M.J."/>
            <person name="Burquez A."/>
            <person name="Wojciechowski M.F."/>
        </authorList>
    </citation>
    <scope>NUCLEOTIDE SEQUENCE</scope>
    <source>
        <strain evidence="9">SGP5-SGP5p</strain>
        <tissue evidence="9">Aerial part</tissue>
    </source>
</reference>
<evidence type="ECO:0000256" key="2">
    <source>
        <dbReference type="ARBA" id="ARBA00022528"/>
    </source>
</evidence>
<dbReference type="FunFam" id="2.30.30.50:FF:000002">
    <property type="entry name" value="Ferredoxin-thioredoxin reductase, variable chain"/>
    <property type="match status" value="1"/>
</dbReference>
<comment type="subcellular location">
    <subcellularLocation>
        <location evidence="1">Plastid</location>
        <location evidence="1">Chloroplast</location>
    </subcellularLocation>
</comment>
<evidence type="ECO:0000256" key="4">
    <source>
        <dbReference type="ARBA" id="ARBA00023002"/>
    </source>
</evidence>
<evidence type="ECO:0000259" key="8">
    <source>
        <dbReference type="Pfam" id="PF02941"/>
    </source>
</evidence>
<dbReference type="AlphaFoldDB" id="A0A9Q1GIH1"/>
<dbReference type="PANTHER" id="PTHR46937:SF4">
    <property type="entry name" value="FERREDOXIN-THIOREDOXIN REDUCTASE SUBUNIT A1, CHLOROPLASTIC"/>
    <property type="match status" value="1"/>
</dbReference>
<dbReference type="Gene3D" id="2.30.30.50">
    <property type="match status" value="1"/>
</dbReference>